<dbReference type="EMBL" id="JWZT01002504">
    <property type="protein sequence ID" value="KII69250.1"/>
    <property type="molecule type" value="Genomic_DNA"/>
</dbReference>
<reference evidence="2 3" key="1">
    <citation type="journal article" date="2014" name="Genome Biol. Evol.">
        <title>The genome of the myxosporean Thelohanellus kitauei shows adaptations to nutrient acquisition within its fish host.</title>
        <authorList>
            <person name="Yang Y."/>
            <person name="Xiong J."/>
            <person name="Zhou Z."/>
            <person name="Huo F."/>
            <person name="Miao W."/>
            <person name="Ran C."/>
            <person name="Liu Y."/>
            <person name="Zhang J."/>
            <person name="Feng J."/>
            <person name="Wang M."/>
            <person name="Wang M."/>
            <person name="Wang L."/>
            <person name="Yao B."/>
        </authorList>
    </citation>
    <scope>NUCLEOTIDE SEQUENCE [LARGE SCALE GENOMIC DNA]</scope>
    <source>
        <strain evidence="2">Wuqing</strain>
    </source>
</reference>
<gene>
    <name evidence="2" type="ORF">RF11_04023</name>
</gene>
<accession>A0A0C2MYN2</accession>
<protein>
    <submittedName>
        <fullName evidence="2">Uncharacterized protein</fullName>
    </submittedName>
</protein>
<organism evidence="2 3">
    <name type="scientific">Thelohanellus kitauei</name>
    <name type="common">Myxosporean</name>
    <dbReference type="NCBI Taxonomy" id="669202"/>
    <lineage>
        <taxon>Eukaryota</taxon>
        <taxon>Metazoa</taxon>
        <taxon>Cnidaria</taxon>
        <taxon>Myxozoa</taxon>
        <taxon>Myxosporea</taxon>
        <taxon>Bivalvulida</taxon>
        <taxon>Platysporina</taxon>
        <taxon>Myxobolidae</taxon>
        <taxon>Thelohanellus</taxon>
    </lineage>
</organism>
<dbReference type="AlphaFoldDB" id="A0A0C2MYN2"/>
<feature type="compositionally biased region" description="Pro residues" evidence="1">
    <location>
        <begin position="165"/>
        <end position="174"/>
    </location>
</feature>
<dbReference type="Proteomes" id="UP000031668">
    <property type="component" value="Unassembled WGS sequence"/>
</dbReference>
<sequence>MYEVPEEPEDSPHFPAGGQTETGGVVLSPTLYLPAAEVCVSFFGRFGYYAFPTPPLAVLNALWEIGPAFFVRANLSNPYSSCLLEYFVHATRGNARSRLAIIAWPAGLSGDNQRISFNGRSSRNHTGSLMIISSRACIWPSLKTARRAGGNDPRRSPPHQQGAAGPPPKTLWLP</sequence>
<evidence type="ECO:0000313" key="3">
    <source>
        <dbReference type="Proteomes" id="UP000031668"/>
    </source>
</evidence>
<keyword evidence="3" id="KW-1185">Reference proteome</keyword>
<proteinExistence type="predicted"/>
<evidence type="ECO:0000256" key="1">
    <source>
        <dbReference type="SAM" id="MobiDB-lite"/>
    </source>
</evidence>
<name>A0A0C2MYN2_THEKT</name>
<evidence type="ECO:0000313" key="2">
    <source>
        <dbReference type="EMBL" id="KII69250.1"/>
    </source>
</evidence>
<comment type="caution">
    <text evidence="2">The sequence shown here is derived from an EMBL/GenBank/DDBJ whole genome shotgun (WGS) entry which is preliminary data.</text>
</comment>
<feature type="region of interest" description="Disordered" evidence="1">
    <location>
        <begin position="145"/>
        <end position="174"/>
    </location>
</feature>